<comment type="catalytic activity">
    <reaction evidence="1">
        <text>ATP + protein L-histidine = ADP + protein N-phospho-L-histidine.</text>
        <dbReference type="EC" id="2.7.13.3"/>
    </reaction>
</comment>
<dbReference type="Pfam" id="PF08448">
    <property type="entry name" value="PAS_4"/>
    <property type="match status" value="1"/>
</dbReference>
<dbReference type="Gene3D" id="1.10.287.130">
    <property type="match status" value="1"/>
</dbReference>
<dbReference type="NCBIfam" id="TIGR00229">
    <property type="entry name" value="sensory_box"/>
    <property type="match status" value="1"/>
</dbReference>
<evidence type="ECO:0000256" key="6">
    <source>
        <dbReference type="ARBA" id="ARBA00022692"/>
    </source>
</evidence>
<dbReference type="PROSITE" id="PS50839">
    <property type="entry name" value="CHASE"/>
    <property type="match status" value="1"/>
</dbReference>
<dbReference type="Gene3D" id="3.30.450.20">
    <property type="entry name" value="PAS domain"/>
    <property type="match status" value="1"/>
</dbReference>
<dbReference type="InterPro" id="IPR006189">
    <property type="entry name" value="CHASE_dom"/>
</dbReference>
<protein>
    <recommendedName>
        <fullName evidence="3">histidine kinase</fullName>
        <ecNumber evidence="3">2.7.13.3</ecNumber>
    </recommendedName>
</protein>
<dbReference type="InterPro" id="IPR035965">
    <property type="entry name" value="PAS-like_dom_sf"/>
</dbReference>
<feature type="coiled-coil region" evidence="10">
    <location>
        <begin position="340"/>
        <end position="367"/>
    </location>
</feature>
<dbReference type="PROSITE" id="PS50113">
    <property type="entry name" value="PAC"/>
    <property type="match status" value="1"/>
</dbReference>
<evidence type="ECO:0000256" key="5">
    <source>
        <dbReference type="ARBA" id="ARBA00022679"/>
    </source>
</evidence>
<evidence type="ECO:0000256" key="2">
    <source>
        <dbReference type="ARBA" id="ARBA00004370"/>
    </source>
</evidence>
<dbReference type="InterPro" id="IPR000700">
    <property type="entry name" value="PAS-assoc_C"/>
</dbReference>
<dbReference type="Pfam" id="PF02518">
    <property type="entry name" value="HATPase_c"/>
    <property type="match status" value="1"/>
</dbReference>
<proteinExistence type="predicted"/>
<dbReference type="SMART" id="SM01079">
    <property type="entry name" value="CHASE"/>
    <property type="match status" value="1"/>
</dbReference>
<dbReference type="PANTHER" id="PTHR43304:SF1">
    <property type="entry name" value="PAC DOMAIN-CONTAINING PROTEIN"/>
    <property type="match status" value="1"/>
</dbReference>
<dbReference type="STRING" id="1499966.U14_03458"/>
<feature type="domain" description="PAC" evidence="13">
    <location>
        <begin position="450"/>
        <end position="502"/>
    </location>
</feature>
<evidence type="ECO:0000256" key="10">
    <source>
        <dbReference type="SAM" id="Coils"/>
    </source>
</evidence>
<dbReference type="InterPro" id="IPR013656">
    <property type="entry name" value="PAS_4"/>
</dbReference>
<dbReference type="InterPro" id="IPR004358">
    <property type="entry name" value="Sig_transdc_His_kin-like_C"/>
</dbReference>
<evidence type="ECO:0000256" key="1">
    <source>
        <dbReference type="ARBA" id="ARBA00000085"/>
    </source>
</evidence>
<sequence length="745" mass="83582">MILSLRNERLAALIGGAVATIVLAMFAWNFGLTQNHRIFDFEANTIRESIFERIQVSDAVAKSLQALFHSSLSVDSDQFLIVAGELIRRYPYILSVTYCPRIRDRDRLAFEAEQELWGIVGFRIFEYAADHKVPARARPFYFPIIYREPLLAKDTMALGYDLLSFEALTPTITRAIADGVAIPSPFVTLAETPGYQVVIAVYEGKHVPATSAERLKSVNGLLCLTLSPEAFLTNTEVSPDITIRLDSLSVTTGHEDETVLMRKPALVGKLRQLFSVNFITKESLRISAQHFRLMIGKRLDVYHLELWLVALAILVGLTGTWGVLVILRSRASLRQELQIRQIAERHLQETNAELDLVNAQLEQRVQERTMEIARQKYILDTFMNTVPDRIYFKDRAGRITSANRAYAQYVGCSAPAEGIGKTDFDFFPKETARRKFEQEQAIIQSGQPVVGYEEESMTEDGQLTWALVTKMPLRDENGEIIGIFGISRDITPLKQTQRALEEHTLELAAAYQQVAARTAELQALNEELNNFAHIVSHDLKAPLRNVTQLITWLIADYAAVFDADGKELANLLLNRIKRMNDLISGVLEYSRAGRMGDKLEEIDLSLLLPDVVDSLAPPPHIHITVPNALPTIVGDRTRLTQIFQNLIGNAMKFMDKPQGEIAVGCVDAGDVWRFSVTDNGPGIAPQYQEKIFQIFQTLQMSEQQESTGVGLSIVKKIVEWYGGKIWVESIVGEGSAFVWTFPKAV</sequence>
<dbReference type="Gene3D" id="3.30.565.10">
    <property type="entry name" value="Histidine kinase-like ATPase, C-terminal domain"/>
    <property type="match status" value="1"/>
</dbReference>
<dbReference type="Pfam" id="PF03924">
    <property type="entry name" value="CHASE"/>
    <property type="match status" value="1"/>
</dbReference>
<keyword evidence="7 15" id="KW-0418">Kinase</keyword>
<dbReference type="SUPFAM" id="SSF55874">
    <property type="entry name" value="ATPase domain of HSP90 chaperone/DNA topoisomerase II/histidine kinase"/>
    <property type="match status" value="1"/>
</dbReference>
<dbReference type="SUPFAM" id="SSF47384">
    <property type="entry name" value="Homodimeric domain of signal transducing histidine kinase"/>
    <property type="match status" value="1"/>
</dbReference>
<evidence type="ECO:0000259" key="13">
    <source>
        <dbReference type="PROSITE" id="PS50113"/>
    </source>
</evidence>
<dbReference type="InterPro" id="IPR036890">
    <property type="entry name" value="HATPase_C_sf"/>
</dbReference>
<evidence type="ECO:0000256" key="4">
    <source>
        <dbReference type="ARBA" id="ARBA00022553"/>
    </source>
</evidence>
<keyword evidence="10" id="KW-0175">Coiled coil</keyword>
<feature type="transmembrane region" description="Helical" evidence="11">
    <location>
        <begin position="12"/>
        <end position="31"/>
    </location>
</feature>
<dbReference type="CDD" id="cd00082">
    <property type="entry name" value="HisKA"/>
    <property type="match status" value="1"/>
</dbReference>
<dbReference type="HOGENOM" id="CLU_000445_114_62_0"/>
<dbReference type="InterPro" id="IPR005467">
    <property type="entry name" value="His_kinase_dom"/>
</dbReference>
<evidence type="ECO:0000259" key="12">
    <source>
        <dbReference type="PROSITE" id="PS50109"/>
    </source>
</evidence>
<dbReference type="FunFam" id="3.30.565.10:FF:000006">
    <property type="entry name" value="Sensor histidine kinase WalK"/>
    <property type="match status" value="1"/>
</dbReference>
<keyword evidence="6 11" id="KW-0812">Transmembrane</keyword>
<reference evidence="15" key="1">
    <citation type="journal article" date="2015" name="PeerJ">
        <title>First genomic representation of candidate bacterial phylum KSB3 points to enhanced environmental sensing as a trigger of wastewater bulking.</title>
        <authorList>
            <person name="Sekiguchi Y."/>
            <person name="Ohashi A."/>
            <person name="Parks D.H."/>
            <person name="Yamauchi T."/>
            <person name="Tyson G.W."/>
            <person name="Hugenholtz P."/>
        </authorList>
    </citation>
    <scope>NUCLEOTIDE SEQUENCE [LARGE SCALE GENOMIC DNA]</scope>
</reference>
<evidence type="ECO:0000313" key="15">
    <source>
        <dbReference type="EMBL" id="GAK52207.1"/>
    </source>
</evidence>
<dbReference type="AlphaFoldDB" id="A0A081BP91"/>
<organism evidence="15">
    <name type="scientific">Candidatus Moduliflexus flocculans</name>
    <dbReference type="NCBI Taxonomy" id="1499966"/>
    <lineage>
        <taxon>Bacteria</taxon>
        <taxon>Candidatus Moduliflexota</taxon>
        <taxon>Candidatus Moduliflexia</taxon>
        <taxon>Candidatus Moduliflexales</taxon>
        <taxon>Candidatus Moduliflexaceae</taxon>
    </lineage>
</organism>
<keyword evidence="9 11" id="KW-0472">Membrane</keyword>
<keyword evidence="16" id="KW-1185">Reference proteome</keyword>
<gene>
    <name evidence="15" type="ORF">U14_03458</name>
</gene>
<feature type="domain" description="CHASE" evidence="14">
    <location>
        <begin position="70"/>
        <end position="249"/>
    </location>
</feature>
<evidence type="ECO:0000256" key="11">
    <source>
        <dbReference type="SAM" id="Phobius"/>
    </source>
</evidence>
<feature type="transmembrane region" description="Helical" evidence="11">
    <location>
        <begin position="306"/>
        <end position="327"/>
    </location>
</feature>
<evidence type="ECO:0000256" key="9">
    <source>
        <dbReference type="ARBA" id="ARBA00023136"/>
    </source>
</evidence>
<feature type="coiled-coil region" evidence="10">
    <location>
        <begin position="493"/>
        <end position="527"/>
    </location>
</feature>
<dbReference type="InterPro" id="IPR052162">
    <property type="entry name" value="Sensor_kinase/Photoreceptor"/>
</dbReference>
<dbReference type="SMART" id="SM00388">
    <property type="entry name" value="HisKA"/>
    <property type="match status" value="1"/>
</dbReference>
<evidence type="ECO:0000256" key="3">
    <source>
        <dbReference type="ARBA" id="ARBA00012438"/>
    </source>
</evidence>
<dbReference type="PROSITE" id="PS50109">
    <property type="entry name" value="HIS_KIN"/>
    <property type="match status" value="1"/>
</dbReference>
<dbReference type="InterPro" id="IPR003661">
    <property type="entry name" value="HisK_dim/P_dom"/>
</dbReference>
<dbReference type="PANTHER" id="PTHR43304">
    <property type="entry name" value="PHYTOCHROME-LIKE PROTEIN CPH1"/>
    <property type="match status" value="1"/>
</dbReference>
<dbReference type="InterPro" id="IPR036097">
    <property type="entry name" value="HisK_dim/P_sf"/>
</dbReference>
<accession>A0A081BP91</accession>
<dbReference type="InterPro" id="IPR000014">
    <property type="entry name" value="PAS"/>
</dbReference>
<evidence type="ECO:0000256" key="8">
    <source>
        <dbReference type="ARBA" id="ARBA00022989"/>
    </source>
</evidence>
<dbReference type="PRINTS" id="PR00344">
    <property type="entry name" value="BCTRLSENSOR"/>
</dbReference>
<dbReference type="GO" id="GO:0000155">
    <property type="term" value="F:phosphorelay sensor kinase activity"/>
    <property type="evidence" value="ECO:0007669"/>
    <property type="project" value="InterPro"/>
</dbReference>
<name>A0A081BP91_9BACT</name>
<evidence type="ECO:0000313" key="16">
    <source>
        <dbReference type="Proteomes" id="UP000030700"/>
    </source>
</evidence>
<feature type="domain" description="Histidine kinase" evidence="12">
    <location>
        <begin position="534"/>
        <end position="745"/>
    </location>
</feature>
<keyword evidence="8 11" id="KW-1133">Transmembrane helix</keyword>
<dbReference type="GO" id="GO:0016020">
    <property type="term" value="C:membrane"/>
    <property type="evidence" value="ECO:0007669"/>
    <property type="project" value="UniProtKB-SubCell"/>
</dbReference>
<comment type="subcellular location">
    <subcellularLocation>
        <location evidence="2">Membrane</location>
    </subcellularLocation>
</comment>
<dbReference type="CDD" id="cd00130">
    <property type="entry name" value="PAS"/>
    <property type="match status" value="1"/>
</dbReference>
<keyword evidence="4" id="KW-0597">Phosphoprotein</keyword>
<dbReference type="InterPro" id="IPR042240">
    <property type="entry name" value="CHASE_sf"/>
</dbReference>
<dbReference type="Proteomes" id="UP000030700">
    <property type="component" value="Unassembled WGS sequence"/>
</dbReference>
<evidence type="ECO:0000259" key="14">
    <source>
        <dbReference type="PROSITE" id="PS50839"/>
    </source>
</evidence>
<keyword evidence="5" id="KW-0808">Transferase</keyword>
<dbReference type="EMBL" id="DF820458">
    <property type="protein sequence ID" value="GAK52207.1"/>
    <property type="molecule type" value="Genomic_DNA"/>
</dbReference>
<dbReference type="Gene3D" id="3.30.450.350">
    <property type="entry name" value="CHASE domain"/>
    <property type="match status" value="1"/>
</dbReference>
<evidence type="ECO:0000256" key="7">
    <source>
        <dbReference type="ARBA" id="ARBA00022777"/>
    </source>
</evidence>
<dbReference type="SMART" id="SM00387">
    <property type="entry name" value="HATPase_c"/>
    <property type="match status" value="1"/>
</dbReference>
<dbReference type="SUPFAM" id="SSF55785">
    <property type="entry name" value="PYP-like sensor domain (PAS domain)"/>
    <property type="match status" value="1"/>
</dbReference>
<dbReference type="EC" id="2.7.13.3" evidence="3"/>
<dbReference type="InterPro" id="IPR003594">
    <property type="entry name" value="HATPase_dom"/>
</dbReference>